<accession>A0ABR3RQC8</accession>
<dbReference type="PROSITE" id="PS51353">
    <property type="entry name" value="ARSC"/>
    <property type="match status" value="1"/>
</dbReference>
<evidence type="ECO:0000256" key="4">
    <source>
        <dbReference type="ARBA" id="ARBA00022946"/>
    </source>
</evidence>
<dbReference type="InterPro" id="IPR036249">
    <property type="entry name" value="Thioredoxin-like_sf"/>
</dbReference>
<keyword evidence="4" id="KW-0809">Transit peptide</keyword>
<keyword evidence="6" id="KW-0496">Mitochondrion</keyword>
<gene>
    <name evidence="7" type="ORF">SLS60_004041</name>
</gene>
<organism evidence="7 8">
    <name type="scientific">Paraconiothyrium brasiliense</name>
    <dbReference type="NCBI Taxonomy" id="300254"/>
    <lineage>
        <taxon>Eukaryota</taxon>
        <taxon>Fungi</taxon>
        <taxon>Dikarya</taxon>
        <taxon>Ascomycota</taxon>
        <taxon>Pezizomycotina</taxon>
        <taxon>Dothideomycetes</taxon>
        <taxon>Pleosporomycetidae</taxon>
        <taxon>Pleosporales</taxon>
        <taxon>Massarineae</taxon>
        <taxon>Didymosphaeriaceae</taxon>
        <taxon>Paraconiothyrium</taxon>
    </lineage>
</organism>
<comment type="function">
    <text evidence="1">Putative mitochondrial redox protein which could be involved in the reduction of small toxic molecules.</text>
</comment>
<evidence type="ECO:0000256" key="2">
    <source>
        <dbReference type="ARBA" id="ARBA00004173"/>
    </source>
</evidence>
<evidence type="ECO:0000256" key="3">
    <source>
        <dbReference type="ARBA" id="ARBA00009734"/>
    </source>
</evidence>
<evidence type="ECO:0000313" key="8">
    <source>
        <dbReference type="Proteomes" id="UP001521785"/>
    </source>
</evidence>
<dbReference type="InterPro" id="IPR006660">
    <property type="entry name" value="Arsenate_reductase-like"/>
</dbReference>
<keyword evidence="8" id="KW-1185">Reference proteome</keyword>
<evidence type="ECO:0000256" key="5">
    <source>
        <dbReference type="ARBA" id="ARBA00023002"/>
    </source>
</evidence>
<evidence type="ECO:0000256" key="1">
    <source>
        <dbReference type="ARBA" id="ARBA00002963"/>
    </source>
</evidence>
<comment type="similarity">
    <text evidence="3">Belongs to the FMP46 family.</text>
</comment>
<reference evidence="7 8" key="1">
    <citation type="submission" date="2024-02" db="EMBL/GenBank/DDBJ databases">
        <title>De novo assembly and annotation of 12 fungi associated with fruit tree decline syndrome in Ontario, Canada.</title>
        <authorList>
            <person name="Sulman M."/>
            <person name="Ellouze W."/>
            <person name="Ilyukhin E."/>
        </authorList>
    </citation>
    <scope>NUCLEOTIDE SEQUENCE [LARGE SCALE GENOMIC DNA]</scope>
    <source>
        <strain evidence="7 8">M42-189</strain>
    </source>
</reference>
<name>A0ABR3RQC8_9PLEO</name>
<dbReference type="EMBL" id="JAKJXO020000004">
    <property type="protein sequence ID" value="KAL1606635.1"/>
    <property type="molecule type" value="Genomic_DNA"/>
</dbReference>
<comment type="caution">
    <text evidence="7">The sequence shown here is derived from an EMBL/GenBank/DDBJ whole genome shotgun (WGS) entry which is preliminary data.</text>
</comment>
<dbReference type="InterPro" id="IPR012882">
    <property type="entry name" value="Fmp46"/>
</dbReference>
<dbReference type="Gene3D" id="3.40.30.10">
    <property type="entry name" value="Glutaredoxin"/>
    <property type="match status" value="1"/>
</dbReference>
<dbReference type="Proteomes" id="UP001521785">
    <property type="component" value="Unassembled WGS sequence"/>
</dbReference>
<evidence type="ECO:0000256" key="6">
    <source>
        <dbReference type="ARBA" id="ARBA00023128"/>
    </source>
</evidence>
<sequence length="145" mass="15682">MHSHGAKNVVTLFHKPSSTASTRVLTILKQTNAQAVAHATEDQASSHQVQDKTERMEFELDVTEAPPTSDQLKSILDYLGGPGAASKVISGAKDEADAMRRLKADGETFLRPVVVDWNQGKAVIGENESEILSMLRSIPKGTDKV</sequence>
<dbReference type="Pfam" id="PF07955">
    <property type="entry name" value="DUF1687"/>
    <property type="match status" value="1"/>
</dbReference>
<dbReference type="PANTHER" id="PTHR28071">
    <property type="entry name" value="REDOX PROTEIN FMP46, MITOCHONDRIAL-RELATED"/>
    <property type="match status" value="1"/>
</dbReference>
<dbReference type="SUPFAM" id="SSF52833">
    <property type="entry name" value="Thioredoxin-like"/>
    <property type="match status" value="1"/>
</dbReference>
<comment type="subcellular location">
    <subcellularLocation>
        <location evidence="2">Mitochondrion</location>
    </subcellularLocation>
</comment>
<keyword evidence="5" id="KW-0560">Oxidoreductase</keyword>
<dbReference type="PANTHER" id="PTHR28071:SF1">
    <property type="entry name" value="REDOX PROTEIN FMP46, MITOCHONDRIAL-RELATED"/>
    <property type="match status" value="1"/>
</dbReference>
<proteinExistence type="inferred from homology"/>
<protein>
    <submittedName>
        <fullName evidence="7">Uncharacterized protein</fullName>
    </submittedName>
</protein>
<evidence type="ECO:0000313" key="7">
    <source>
        <dbReference type="EMBL" id="KAL1606635.1"/>
    </source>
</evidence>